<evidence type="ECO:0000313" key="2">
    <source>
        <dbReference type="Proteomes" id="UP001165267"/>
    </source>
</evidence>
<gene>
    <name evidence="1" type="ORF">NSP04_11615</name>
</gene>
<dbReference type="EMBL" id="JANKHG010000018">
    <property type="protein sequence ID" value="MCR2747298.1"/>
    <property type="molecule type" value="Genomic_DNA"/>
</dbReference>
<accession>A0ABT1XJ38</accession>
<keyword evidence="2" id="KW-1185">Reference proteome</keyword>
<sequence>MSTLITPQIRQQCLQATNSVIELRPLGVVLAIDGNAEVLRQPHTAPVDNHYIVIDVTTGKPEVSAREVAGEGAMAAINCSAAVIAGVVTFGTAAAAPVTGGTSLALTTIGVAATAATGLSCFNSGIRTYNAMFHVGRNQQWDNVQAYKTSLQVLDGVSLLGVGASAVAARRAIKVLSNAGVHIPTALTGNINRQQAALLTKEMIRLRRPNISNGELKKLVREGVEPKRYPAPQITAGAIKSLKDSIAAGLSFLSSALDGNIKEINVYLVGLNS</sequence>
<reference evidence="1" key="1">
    <citation type="submission" date="2022-07" db="EMBL/GenBank/DDBJ databases">
        <authorList>
            <person name="Xamxidin M."/>
        </authorList>
    </citation>
    <scope>NUCLEOTIDE SEQUENCE</scope>
    <source>
        <strain evidence="1">YS8-69</strain>
    </source>
</reference>
<dbReference type="Proteomes" id="UP001165267">
    <property type="component" value="Unassembled WGS sequence"/>
</dbReference>
<comment type="caution">
    <text evidence="1">The sequence shown here is derived from an EMBL/GenBank/DDBJ whole genome shotgun (WGS) entry which is preliminary data.</text>
</comment>
<protein>
    <recommendedName>
        <fullName evidence="3">NAD synthetase</fullName>
    </recommendedName>
</protein>
<name>A0ABT1XJ38_9BURK</name>
<proteinExistence type="predicted"/>
<evidence type="ECO:0008006" key="3">
    <source>
        <dbReference type="Google" id="ProtNLM"/>
    </source>
</evidence>
<evidence type="ECO:0000313" key="1">
    <source>
        <dbReference type="EMBL" id="MCR2747298.1"/>
    </source>
</evidence>
<organism evidence="1 2">
    <name type="scientific">Limnobacter parvus</name>
    <dbReference type="NCBI Taxonomy" id="2939690"/>
    <lineage>
        <taxon>Bacteria</taxon>
        <taxon>Pseudomonadati</taxon>
        <taxon>Pseudomonadota</taxon>
        <taxon>Betaproteobacteria</taxon>
        <taxon>Burkholderiales</taxon>
        <taxon>Burkholderiaceae</taxon>
        <taxon>Limnobacter</taxon>
    </lineage>
</organism>
<dbReference type="RefSeq" id="WP_257512519.1">
    <property type="nucleotide sequence ID" value="NZ_JANKHG010000018.1"/>
</dbReference>